<evidence type="ECO:0000256" key="3">
    <source>
        <dbReference type="ARBA" id="ARBA00022771"/>
    </source>
</evidence>
<keyword evidence="2" id="KW-0677">Repeat</keyword>
<keyword evidence="1" id="KW-0479">Metal-binding</keyword>
<name>A0A3L8D566_OOCBI</name>
<dbReference type="InterPro" id="IPR050717">
    <property type="entry name" value="C2H2-ZF_Transcription_Reg"/>
</dbReference>
<dbReference type="GO" id="GO:0000981">
    <property type="term" value="F:DNA-binding transcription factor activity, RNA polymerase II-specific"/>
    <property type="evidence" value="ECO:0007669"/>
    <property type="project" value="TreeGrafter"/>
</dbReference>
<comment type="caution">
    <text evidence="7">The sequence shown here is derived from an EMBL/GenBank/DDBJ whole genome shotgun (WGS) entry which is preliminary data.</text>
</comment>
<dbReference type="PANTHER" id="PTHR14196:SF12">
    <property type="entry name" value="ZINC FINGER PROTEIN 208-LIKE"/>
    <property type="match status" value="1"/>
</dbReference>
<dbReference type="SUPFAM" id="SSF57667">
    <property type="entry name" value="beta-beta-alpha zinc fingers"/>
    <property type="match status" value="1"/>
</dbReference>
<dbReference type="FunFam" id="3.30.160.60:FF:000328">
    <property type="entry name" value="Zinc finger protein 1079"/>
    <property type="match status" value="1"/>
</dbReference>
<dbReference type="Pfam" id="PF00096">
    <property type="entry name" value="zf-C2H2"/>
    <property type="match status" value="2"/>
</dbReference>
<dbReference type="GO" id="GO:0005634">
    <property type="term" value="C:nucleus"/>
    <property type="evidence" value="ECO:0007669"/>
    <property type="project" value="TreeGrafter"/>
</dbReference>
<keyword evidence="4" id="KW-0862">Zinc</keyword>
<dbReference type="GO" id="GO:0008270">
    <property type="term" value="F:zinc ion binding"/>
    <property type="evidence" value="ECO:0007669"/>
    <property type="project" value="UniProtKB-KW"/>
</dbReference>
<dbReference type="FunFam" id="3.30.160.60:FF:000624">
    <property type="entry name" value="zinc finger protein 697"/>
    <property type="match status" value="1"/>
</dbReference>
<dbReference type="PROSITE" id="PS50157">
    <property type="entry name" value="ZINC_FINGER_C2H2_2"/>
    <property type="match status" value="2"/>
</dbReference>
<organism evidence="7 8">
    <name type="scientific">Ooceraea biroi</name>
    <name type="common">Clonal raider ant</name>
    <name type="synonym">Cerapachys biroi</name>
    <dbReference type="NCBI Taxonomy" id="2015173"/>
    <lineage>
        <taxon>Eukaryota</taxon>
        <taxon>Metazoa</taxon>
        <taxon>Ecdysozoa</taxon>
        <taxon>Arthropoda</taxon>
        <taxon>Hexapoda</taxon>
        <taxon>Insecta</taxon>
        <taxon>Pterygota</taxon>
        <taxon>Neoptera</taxon>
        <taxon>Endopterygota</taxon>
        <taxon>Hymenoptera</taxon>
        <taxon>Apocrita</taxon>
        <taxon>Aculeata</taxon>
        <taxon>Formicoidea</taxon>
        <taxon>Formicidae</taxon>
        <taxon>Dorylinae</taxon>
        <taxon>Ooceraea</taxon>
    </lineage>
</organism>
<feature type="domain" description="C2H2-type" evidence="6">
    <location>
        <begin position="42"/>
        <end position="67"/>
    </location>
</feature>
<keyword evidence="3 5" id="KW-0863">Zinc-finger</keyword>
<evidence type="ECO:0000313" key="7">
    <source>
        <dbReference type="EMBL" id="RLU15632.1"/>
    </source>
</evidence>
<gene>
    <name evidence="7" type="ORF">DMN91_011385</name>
</gene>
<dbReference type="GO" id="GO:0000977">
    <property type="term" value="F:RNA polymerase II transcription regulatory region sequence-specific DNA binding"/>
    <property type="evidence" value="ECO:0007669"/>
    <property type="project" value="TreeGrafter"/>
</dbReference>
<sequence>MLGHLTVHTGEKNHTCDVCGKGFGVKNDLTRHRRVHSDEKPYTCQRCGISFGQKRYLRSHERLKLGHVRVLAELQSSRPGPLPSSAVRVGKP</sequence>
<dbReference type="PROSITE" id="PS00028">
    <property type="entry name" value="ZINC_FINGER_C2H2_1"/>
    <property type="match status" value="1"/>
</dbReference>
<dbReference type="InterPro" id="IPR013087">
    <property type="entry name" value="Znf_C2H2_type"/>
</dbReference>
<dbReference type="Proteomes" id="UP000279307">
    <property type="component" value="Chromosome 12"/>
</dbReference>
<evidence type="ECO:0000256" key="1">
    <source>
        <dbReference type="ARBA" id="ARBA00022723"/>
    </source>
</evidence>
<proteinExistence type="predicted"/>
<evidence type="ECO:0000313" key="8">
    <source>
        <dbReference type="Proteomes" id="UP000279307"/>
    </source>
</evidence>
<accession>A0A3L8D566</accession>
<protein>
    <recommendedName>
        <fullName evidence="6">C2H2-type domain-containing protein</fullName>
    </recommendedName>
</protein>
<evidence type="ECO:0000256" key="2">
    <source>
        <dbReference type="ARBA" id="ARBA00022737"/>
    </source>
</evidence>
<dbReference type="InterPro" id="IPR036236">
    <property type="entry name" value="Znf_C2H2_sf"/>
</dbReference>
<dbReference type="Gene3D" id="3.30.160.60">
    <property type="entry name" value="Classic Zinc Finger"/>
    <property type="match status" value="2"/>
</dbReference>
<feature type="domain" description="C2H2-type" evidence="6">
    <location>
        <begin position="14"/>
        <end position="41"/>
    </location>
</feature>
<reference evidence="7 8" key="1">
    <citation type="journal article" date="2018" name="Genome Res.">
        <title>The genomic architecture and molecular evolution of ant odorant receptors.</title>
        <authorList>
            <person name="McKenzie S.K."/>
            <person name="Kronauer D.J.C."/>
        </authorList>
    </citation>
    <scope>NUCLEOTIDE SEQUENCE [LARGE SCALE GENOMIC DNA]</scope>
    <source>
        <strain evidence="7">Clonal line C1</strain>
    </source>
</reference>
<dbReference type="PANTHER" id="PTHR14196">
    <property type="entry name" value="ODD-SKIPPED - RELATED"/>
    <property type="match status" value="1"/>
</dbReference>
<evidence type="ECO:0000256" key="5">
    <source>
        <dbReference type="PROSITE-ProRule" id="PRU00042"/>
    </source>
</evidence>
<evidence type="ECO:0000259" key="6">
    <source>
        <dbReference type="PROSITE" id="PS50157"/>
    </source>
</evidence>
<dbReference type="AlphaFoldDB" id="A0A3L8D566"/>
<evidence type="ECO:0000256" key="4">
    <source>
        <dbReference type="ARBA" id="ARBA00022833"/>
    </source>
</evidence>
<dbReference type="SMART" id="SM00355">
    <property type="entry name" value="ZnF_C2H2"/>
    <property type="match status" value="2"/>
</dbReference>
<dbReference type="EMBL" id="QOIP01000012">
    <property type="protein sequence ID" value="RLU15632.1"/>
    <property type="molecule type" value="Genomic_DNA"/>
</dbReference>